<dbReference type="AlphaFoldDB" id="A0A4Y6UU44"/>
<dbReference type="InterPro" id="IPR017853">
    <property type="entry name" value="GH"/>
</dbReference>
<accession>A0A4Y6UU44</accession>
<dbReference type="InterPro" id="IPR052177">
    <property type="entry name" value="Divisome_Glycosyl_Hydrolase"/>
</dbReference>
<gene>
    <name evidence="4" type="ORF">FFV09_10195</name>
</gene>
<keyword evidence="1 2" id="KW-0732">Signal</keyword>
<organism evidence="4 5">
    <name type="scientific">Saccharibacillus brassicae</name>
    <dbReference type="NCBI Taxonomy" id="2583377"/>
    <lineage>
        <taxon>Bacteria</taxon>
        <taxon>Bacillati</taxon>
        <taxon>Bacillota</taxon>
        <taxon>Bacilli</taxon>
        <taxon>Bacillales</taxon>
        <taxon>Paenibacillaceae</taxon>
        <taxon>Saccharibacillus</taxon>
    </lineage>
</organism>
<dbReference type="PANTHER" id="PTHR43405:SF1">
    <property type="entry name" value="GLYCOSYL HYDROLASE DIGH"/>
    <property type="match status" value="1"/>
</dbReference>
<evidence type="ECO:0000313" key="4">
    <source>
        <dbReference type="EMBL" id="QDH21189.1"/>
    </source>
</evidence>
<reference evidence="4 5" key="1">
    <citation type="submission" date="2019-06" db="EMBL/GenBank/DDBJ databases">
        <title>Saccharibacillus brassicae sp. nov., an endophytic bacterium isolated from Chinese cabbage seeds (Brassica pekinensis).</title>
        <authorList>
            <person name="Jiang L."/>
            <person name="Lee J."/>
            <person name="Kim S.W."/>
        </authorList>
    </citation>
    <scope>NUCLEOTIDE SEQUENCE [LARGE SCALE GENOMIC DNA]</scope>
    <source>
        <strain evidence="5">KCTC 43072 / ATSA2</strain>
    </source>
</reference>
<dbReference type="Gene3D" id="2.60.120.200">
    <property type="match status" value="1"/>
</dbReference>
<dbReference type="GO" id="GO:0016787">
    <property type="term" value="F:hydrolase activity"/>
    <property type="evidence" value="ECO:0007669"/>
    <property type="project" value="UniProtKB-KW"/>
</dbReference>
<evidence type="ECO:0000259" key="3">
    <source>
        <dbReference type="Pfam" id="PF02638"/>
    </source>
</evidence>
<dbReference type="Gene3D" id="3.20.20.80">
    <property type="entry name" value="Glycosidases"/>
    <property type="match status" value="1"/>
</dbReference>
<keyword evidence="4" id="KW-0378">Hydrolase</keyword>
<dbReference type="EMBL" id="CP041217">
    <property type="protein sequence ID" value="QDH21189.1"/>
    <property type="molecule type" value="Genomic_DNA"/>
</dbReference>
<name>A0A4Y6UU44_SACBS</name>
<dbReference type="OrthoDB" id="9760892at2"/>
<keyword evidence="5" id="KW-1185">Reference proteome</keyword>
<dbReference type="InterPro" id="IPR003790">
    <property type="entry name" value="GHL10"/>
</dbReference>
<protein>
    <submittedName>
        <fullName evidence="4">Family 10 glycosylhydrolase</fullName>
    </submittedName>
</protein>
<proteinExistence type="predicted"/>
<sequence length="573" mass="63476">MAKVWKKRMAAAGSLLLGSTLGAYAPVSAENGDYPPFDTEVVVRTVNQFADEADVEAFVEAAERRGVDVISMNVKQDEDDEVPSGQVFYDSRIAPVAEGYEEFDALREVVGQAHAAGIKVHAWIPQFHDQEAFLQHEEWQMQSLVDGKRVPFTGSNGSEYFVNPLHPDVQRYERSIIREVVENYAVDGVALDWIRFDDYNMDVSDHTIARYQAQFGYSPLAIDFEADSPRRRQWNEWRTDQIAAYVADVRRDLLQSSNPDVPLGLYALPPEFGEVGQDVSKFKHSIDFVAPMAYFDDWGFEPDWVYGRDSGLLKQVQSKLAGSDAQIVPTLDPDWTDAEYAEIYAGLRQQVPNVRRLSFFAYGAWTEDELAAIDERTGWPESGEADYAAKLPAGWSARNIGSMPGKAGYAASSKQITLSGSSSDVWGEADQLNFVYRPLTGDAELVAQVKSPSRLDEWAKYGLSIRESLAADARHVDLVLTPEHGASFQYREQTSGLTADRTADAPATGWLKLSRKGDTFVGSISADGKRWERVGTVRIPLSDRAYIGLALSNPGENAAGKAVFGNVKLTPAR</sequence>
<evidence type="ECO:0000256" key="1">
    <source>
        <dbReference type="ARBA" id="ARBA00022729"/>
    </source>
</evidence>
<dbReference type="KEGG" id="saca:FFV09_10195"/>
<evidence type="ECO:0000313" key="5">
    <source>
        <dbReference type="Proteomes" id="UP000316968"/>
    </source>
</evidence>
<feature type="chain" id="PRO_5038853088" evidence="2">
    <location>
        <begin position="26"/>
        <end position="573"/>
    </location>
</feature>
<feature type="signal peptide" evidence="2">
    <location>
        <begin position="1"/>
        <end position="25"/>
    </location>
</feature>
<dbReference type="RefSeq" id="WP_141447736.1">
    <property type="nucleotide sequence ID" value="NZ_CP041217.1"/>
</dbReference>
<evidence type="ECO:0000256" key="2">
    <source>
        <dbReference type="SAM" id="SignalP"/>
    </source>
</evidence>
<dbReference type="PANTHER" id="PTHR43405">
    <property type="entry name" value="GLYCOSYL HYDROLASE DIGH"/>
    <property type="match status" value="1"/>
</dbReference>
<dbReference type="Pfam" id="PF02638">
    <property type="entry name" value="GHL10"/>
    <property type="match status" value="1"/>
</dbReference>
<dbReference type="Proteomes" id="UP000316968">
    <property type="component" value="Chromosome"/>
</dbReference>
<dbReference type="SUPFAM" id="SSF51445">
    <property type="entry name" value="(Trans)glycosidases"/>
    <property type="match status" value="1"/>
</dbReference>
<feature type="domain" description="Glycosyl hydrolase-like 10" evidence="3">
    <location>
        <begin position="83"/>
        <end position="265"/>
    </location>
</feature>